<organism evidence="2">
    <name type="scientific">Nicotiana tabacum</name>
    <name type="common">Common tobacco</name>
    <dbReference type="NCBI Taxonomy" id="4097"/>
    <lineage>
        <taxon>Eukaryota</taxon>
        <taxon>Viridiplantae</taxon>
        <taxon>Streptophyta</taxon>
        <taxon>Embryophyta</taxon>
        <taxon>Tracheophyta</taxon>
        <taxon>Spermatophyta</taxon>
        <taxon>Magnoliopsida</taxon>
        <taxon>eudicotyledons</taxon>
        <taxon>Gunneridae</taxon>
        <taxon>Pentapetalae</taxon>
        <taxon>asterids</taxon>
        <taxon>lamiids</taxon>
        <taxon>Solanales</taxon>
        <taxon>Solanaceae</taxon>
        <taxon>Nicotianoideae</taxon>
        <taxon>Nicotianeae</taxon>
        <taxon>Nicotiana</taxon>
    </lineage>
</organism>
<gene>
    <name evidence="2" type="primary">LOC107771604</name>
</gene>
<evidence type="ECO:0000313" key="2">
    <source>
        <dbReference type="RefSeq" id="XP_016446498.1"/>
    </source>
</evidence>
<dbReference type="RefSeq" id="XP_016446498.1">
    <property type="nucleotide sequence ID" value="XM_016591012.1"/>
</dbReference>
<feature type="region of interest" description="Disordered" evidence="1">
    <location>
        <begin position="95"/>
        <end position="117"/>
    </location>
</feature>
<name>A0A1S3Y2R9_TOBAC</name>
<accession>A0A1S3Y2R9</accession>
<protein>
    <submittedName>
        <fullName evidence="2">Uncharacterized protein</fullName>
    </submittedName>
</protein>
<dbReference type="AlphaFoldDB" id="A0A1S3Y2R9"/>
<dbReference type="OrthoDB" id="1318996at2759"/>
<dbReference type="PaxDb" id="4097-A0A1S3Y2R9"/>
<reference evidence="2" key="1">
    <citation type="submission" date="2025-08" db="UniProtKB">
        <authorList>
            <consortium name="RefSeq"/>
        </authorList>
    </citation>
    <scope>IDENTIFICATION</scope>
</reference>
<dbReference type="KEGG" id="nta:107771604"/>
<evidence type="ECO:0000256" key="1">
    <source>
        <dbReference type="SAM" id="MobiDB-lite"/>
    </source>
</evidence>
<sequence>MVEMYQSWVRGHHPNLFPANYTENPTTIPPLSQIQLPTAADITPQPSHTLLAKNTTYPAPLATHALVAPPPAIFPRYSNETVFKVPDAQHYAPEPTFKDSDPYSHASHFESPGETAEPAKIVEQDEISRKLKGFKMQKFHLYDGRGDLVAHLKGYCSRIRSVGGKDELLMTYFNESLTGATLEWRTRQDVGLVKGANEPLGEVNDIEIGSGLSNIDVKLSG</sequence>
<proteinExistence type="predicted"/>